<gene>
    <name evidence="1" type="ORF">MM415B01499_0003</name>
</gene>
<organism evidence="1">
    <name type="scientific">viral metagenome</name>
    <dbReference type="NCBI Taxonomy" id="1070528"/>
    <lineage>
        <taxon>unclassified sequences</taxon>
        <taxon>metagenomes</taxon>
        <taxon>organismal metagenomes</taxon>
    </lineage>
</organism>
<evidence type="ECO:0000313" key="1">
    <source>
        <dbReference type="EMBL" id="QJA58118.1"/>
    </source>
</evidence>
<reference evidence="1" key="1">
    <citation type="submission" date="2020-03" db="EMBL/GenBank/DDBJ databases">
        <title>The deep terrestrial virosphere.</title>
        <authorList>
            <person name="Holmfeldt K."/>
            <person name="Nilsson E."/>
            <person name="Simone D."/>
            <person name="Lopez-Fernandez M."/>
            <person name="Wu X."/>
            <person name="de Brujin I."/>
            <person name="Lundin D."/>
            <person name="Andersson A."/>
            <person name="Bertilsson S."/>
            <person name="Dopson M."/>
        </authorList>
    </citation>
    <scope>NUCLEOTIDE SEQUENCE</scope>
    <source>
        <strain evidence="1">MM415B01499</strain>
    </source>
</reference>
<dbReference type="AlphaFoldDB" id="A0A6M3ILQ7"/>
<accession>A0A6M3ILQ7</accession>
<sequence length="336" mass="35260">MKKLKIILIVLIAVFFITSPAAAVYNALMFPKFMWRNADNTGPAAGWLVYTYAAGTDTARATYKTPTGTANANPVVLDSDGLADIYLDSASTAYKIVLKDADGVTQWTLDNVEGAAISSIVASIAATVAAIGTGSTDSELIMIAATTNNFYTWDDDNSKWRVKSGGIFPTASMPSSATYTIETGTTVFDSTLNQWFYWTGAAWANITSFAAVTATGEITGLLDVITSAAAISLSAAQTRGNIIIMTAAGDVELPDVCDTATGANVLVFVRDVAETVSIAVIAPEDTIIYPGLALDADDELDSPGDAGDWVSLVCMEANKWYVVGSRGSWTDGGVAD</sequence>
<name>A0A6M3ILQ7_9ZZZZ</name>
<protein>
    <submittedName>
        <fullName evidence="1">Uncharacterized protein</fullName>
    </submittedName>
</protein>
<dbReference type="EMBL" id="MT141309">
    <property type="protein sequence ID" value="QJA58118.1"/>
    <property type="molecule type" value="Genomic_DNA"/>
</dbReference>
<proteinExistence type="predicted"/>